<dbReference type="SUPFAM" id="SSF54928">
    <property type="entry name" value="RNA-binding domain, RBD"/>
    <property type="match status" value="3"/>
</dbReference>
<dbReference type="InterPro" id="IPR001060">
    <property type="entry name" value="FCH_dom"/>
</dbReference>
<feature type="compositionally biased region" description="Polar residues" evidence="10">
    <location>
        <begin position="901"/>
        <end position="913"/>
    </location>
</feature>
<dbReference type="CDD" id="cd07648">
    <property type="entry name" value="F-BAR_FCHO"/>
    <property type="match status" value="1"/>
</dbReference>
<keyword evidence="3" id="KW-0254">Endocytosis</keyword>
<dbReference type="PANTHER" id="PTHR23065">
    <property type="entry name" value="PROLINE-SERINE-THREONINE PHOSPHATASE INTERACTING PROTEIN 1"/>
    <property type="match status" value="1"/>
</dbReference>
<evidence type="ECO:0000313" key="14">
    <source>
        <dbReference type="EMBL" id="JAV33718.1"/>
    </source>
</evidence>
<feature type="compositionally biased region" description="Low complexity" evidence="10">
    <location>
        <begin position="1189"/>
        <end position="1199"/>
    </location>
</feature>
<organism evidence="14">
    <name type="scientific">Culex tarsalis</name>
    <name type="common">Encephalitis mosquito</name>
    <dbReference type="NCBI Taxonomy" id="7177"/>
    <lineage>
        <taxon>Eukaryota</taxon>
        <taxon>Metazoa</taxon>
        <taxon>Ecdysozoa</taxon>
        <taxon>Arthropoda</taxon>
        <taxon>Hexapoda</taxon>
        <taxon>Insecta</taxon>
        <taxon>Pterygota</taxon>
        <taxon>Neoptera</taxon>
        <taxon>Endopterygota</taxon>
        <taxon>Diptera</taxon>
        <taxon>Nematocera</taxon>
        <taxon>Culicoidea</taxon>
        <taxon>Culicidae</taxon>
        <taxon>Culicinae</taxon>
        <taxon>Culicini</taxon>
        <taxon>Culex</taxon>
        <taxon>Culex</taxon>
    </lineage>
</organism>
<dbReference type="GO" id="GO:0030136">
    <property type="term" value="C:clathrin-coated vesicle"/>
    <property type="evidence" value="ECO:0007669"/>
    <property type="project" value="TreeGrafter"/>
</dbReference>
<keyword evidence="5 8" id="KW-0175">Coiled coil</keyword>
<dbReference type="SMART" id="SM00360">
    <property type="entry name" value="RRM"/>
    <property type="match status" value="4"/>
</dbReference>
<dbReference type="CDD" id="cd09265">
    <property type="entry name" value="AP_Syp1_like_MHD"/>
    <property type="match status" value="1"/>
</dbReference>
<dbReference type="Gene3D" id="3.30.70.330">
    <property type="match status" value="2"/>
</dbReference>
<feature type="compositionally biased region" description="Basic and acidic residues" evidence="10">
    <location>
        <begin position="1012"/>
        <end position="1027"/>
    </location>
</feature>
<evidence type="ECO:0000256" key="6">
    <source>
        <dbReference type="ARBA" id="ARBA00023176"/>
    </source>
</evidence>
<feature type="compositionally biased region" description="Polar residues" evidence="10">
    <location>
        <begin position="1039"/>
        <end position="1059"/>
    </location>
</feature>
<evidence type="ECO:0000256" key="2">
    <source>
        <dbReference type="ARBA" id="ARBA00011064"/>
    </source>
</evidence>
<sequence>MKKLHVYNFAVGRITASDLVFMFTPFVKVQGVEVIDRNQAYVYVANKQLATRAIHEQNGRVICGEALQVRLATDGEHDPQKLPDVPPVTSQRSDLKDRNWRFSIRIDTSTDFAKVLDLFRQYGTVIWSCSHARGIGGYVLLKTPLHWLRVTQGTNFVLVGGYRIRVTALLEPTITEVSLTKLAEQKNSMVLARDDEVVKKNQGGKKKSQSKSTVSLLLSNLSPKVKVSDVTYLLSLHVDIQGISYREQYAYVYVPNHTQAAIAIRELNFRVIGGQPMQVRIAYPPYIPKKIAKPTITRDRPELKLYCWRFMVSNIHPDTQFELVTDLFRRFGTPLSSSRNVHKPGTGSILLKTDQHWTTITEKLNRTVVGGGTGIVVTICGDPFLEDQVDEEKIPTKVTPTTTPLYVRNTSLLSLDASDLAYLFGLYVDVEGIYVGSDNVFVNVPSRSQALRAIHELNSRFVGGPLLPPLEVCLGKDSGIGTKVTFAVAPIRERPDLAEPIWGFMVKNIGSEVPFEQVQDLFLRFGTICSSVRHANRTYGSIYLKTSCHWRDIVPKLNGVMLGGHRLIVCQSAKVSCSAVATKNSVADDIHGVTTKGEKNNGYEVLYQNMKYGLSATKELAEYFRERSNLEEYNSKLLTKLANKAGSGGGGTFSPLWIILKSTTERLSELHAAKVQKLSELVKNITKYADELHKKHKTVKEEESGTQDAVQAMKESTTAVAKAKDVYNTRLQELEKARKDNSAKEIEKSEAKLRKQQDDYKALVEKHNIIKQEFEKKMTITCKRFQDLEEAHLKQMKEFLSSYMEIVQNNFDLVGQVHHDLKRQFLELTVDKLLEQFVLNKYTGLEKPEFIELDLVNLSGGSLASASATSNNLLVNTSISPSAATSPGGGGGGVGGGSVTDSPALSTTSSSQPVPIVKKESNLRSWFTSSSSAAVPTNSPVNLSTSSPTASGGMGGRGGGNLLDALGGSADRPLSPVAASGDSSASSSAQISGFLRSRREKAKSKKTKKKKDSAENSSAKDDKASDGEDREEATVKATDATSIGNLQTTSAVSTGNVAPTATPEVDEDGYSIQPREATWDSATITEKSNNFYSSSDSDSDDERGERKIHVEIKPLNNGAAPISASVDELRATVENLSLSPIAPFSSHSHHHSSASHHLTGAGAQAQSQHNLSGSGGGGGGTTQPGTAGGLLNNNNTHLTSPNASNASTPTTVHPYAPLQSPTLSMSTTSNNRYADLGDIFSEVGDISASAPASANLTKLTQRQIPTPTSAGGSSIAIPRPPSRRSEAAAAAAGRGRVSPASQIARADSVGSLEFRSPSVGIGSSRGPSPLTIGMSDTIPLAVAFHEIIHAYFRGSDETRCQVKMSGDMMLSFPAGIVNVLANNPNPAKLGFRIKNLQNLENVLPNKQLITIDKLQSTALSTTLEFNMPVLTSILRRQSEQNPTAPYFNVDILKYQVKAKPGAASCPFQLVSYWKCEQRHTDIKIDYKYNSHAMAVASPLLNVSISVPVDGGVKNVQSKPHSAWQGESNRLVWNFTDISQHSDNGGVDTLRARLEVGTGPSNPAIISTQFNCEGTTLSGIEFELVGTGYRLSLVKRRFVSGKYICEGDGVRGVKTPTPPNVGVLSPSPYSNKSAGSGGSG</sequence>
<dbReference type="GO" id="GO:0005886">
    <property type="term" value="C:plasma membrane"/>
    <property type="evidence" value="ECO:0007669"/>
    <property type="project" value="TreeGrafter"/>
</dbReference>
<dbReference type="InterPro" id="IPR018808">
    <property type="entry name" value="Muniscin_C"/>
</dbReference>
<feature type="compositionally biased region" description="Polar residues" evidence="10">
    <location>
        <begin position="1200"/>
        <end position="1211"/>
    </location>
</feature>
<dbReference type="Pfam" id="PF10291">
    <property type="entry name" value="muHD"/>
    <property type="match status" value="1"/>
</dbReference>
<feature type="domain" description="RRM" evidence="11">
    <location>
        <begin position="2"/>
        <end position="74"/>
    </location>
</feature>
<feature type="compositionally biased region" description="Low complexity" evidence="10">
    <location>
        <begin position="975"/>
        <end position="992"/>
    </location>
</feature>
<keyword evidence="4 7" id="KW-0694">RNA-binding</keyword>
<evidence type="ECO:0000256" key="10">
    <source>
        <dbReference type="SAM" id="MobiDB-lite"/>
    </source>
</evidence>
<keyword evidence="6" id="KW-0472">Membrane</keyword>
<feature type="region of interest" description="Disordered" evidence="10">
    <location>
        <begin position="1257"/>
        <end position="1302"/>
    </location>
</feature>
<dbReference type="PROSITE" id="PS51741">
    <property type="entry name" value="F_BAR"/>
    <property type="match status" value="1"/>
</dbReference>
<dbReference type="InterPro" id="IPR012677">
    <property type="entry name" value="Nucleotide-bd_a/b_plait_sf"/>
</dbReference>
<feature type="compositionally biased region" description="Basic and acidic residues" evidence="10">
    <location>
        <begin position="1103"/>
        <end position="1112"/>
    </location>
</feature>
<feature type="compositionally biased region" description="Polar residues" evidence="10">
    <location>
        <begin position="1080"/>
        <end position="1092"/>
    </location>
</feature>
<dbReference type="PROSITE" id="PS51072">
    <property type="entry name" value="MHD"/>
    <property type="match status" value="1"/>
</dbReference>
<dbReference type="InterPro" id="IPR035979">
    <property type="entry name" value="RBD_domain_sf"/>
</dbReference>
<dbReference type="GO" id="GO:0003723">
    <property type="term" value="F:RNA binding"/>
    <property type="evidence" value="ECO:0007669"/>
    <property type="project" value="UniProtKB-UniRule"/>
</dbReference>
<dbReference type="GO" id="GO:0048268">
    <property type="term" value="P:clathrin coat assembly"/>
    <property type="evidence" value="ECO:0007669"/>
    <property type="project" value="TreeGrafter"/>
</dbReference>
<dbReference type="InterPro" id="IPR000504">
    <property type="entry name" value="RRM_dom"/>
</dbReference>
<feature type="compositionally biased region" description="Gly residues" evidence="10">
    <location>
        <begin position="887"/>
        <end position="898"/>
    </location>
</feature>
<feature type="compositionally biased region" description="Basic residues" evidence="10">
    <location>
        <begin position="996"/>
        <end position="1011"/>
    </location>
</feature>
<dbReference type="Pfam" id="PF22699">
    <property type="entry name" value="GMIP-like_FCH"/>
    <property type="match status" value="1"/>
</dbReference>
<dbReference type="InterPro" id="IPR027267">
    <property type="entry name" value="AH/BAR_dom_sf"/>
</dbReference>
<name>A0A1Q3G1M5_CULTA</name>
<feature type="domain" description="F-BAR" evidence="13">
    <location>
        <begin position="582"/>
        <end position="845"/>
    </location>
</feature>
<dbReference type="EMBL" id="GFDL01001327">
    <property type="protein sequence ID" value="JAV33718.1"/>
    <property type="molecule type" value="Transcribed_RNA"/>
</dbReference>
<accession>A0A1Q3G1M5</accession>
<dbReference type="InterPro" id="IPR054713">
    <property type="entry name" value="GMIP/FCHO2-like_FCH"/>
</dbReference>
<reference evidence="14" key="1">
    <citation type="submission" date="2017-01" db="EMBL/GenBank/DDBJ databases">
        <title>A deep insight into the sialotranscriptome of adult male and female Cluex tarsalis mosquitoes.</title>
        <authorList>
            <person name="Ribeiro J.M."/>
            <person name="Moreira F."/>
            <person name="Bernard K.A."/>
            <person name="Calvo E."/>
        </authorList>
    </citation>
    <scope>NUCLEOTIDE SEQUENCE</scope>
    <source>
        <strain evidence="14">Kern County</strain>
        <tissue evidence="14">Salivary glands</tissue>
    </source>
</reference>
<evidence type="ECO:0000256" key="5">
    <source>
        <dbReference type="ARBA" id="ARBA00023054"/>
    </source>
</evidence>
<feature type="region of interest" description="Disordered" evidence="10">
    <location>
        <begin position="1614"/>
        <end position="1639"/>
    </location>
</feature>
<dbReference type="PANTHER" id="PTHR23065:SF15">
    <property type="entry name" value="AT02057P"/>
    <property type="match status" value="1"/>
</dbReference>
<evidence type="ECO:0000256" key="4">
    <source>
        <dbReference type="ARBA" id="ARBA00022884"/>
    </source>
</evidence>
<dbReference type="SMART" id="SM00055">
    <property type="entry name" value="FCH"/>
    <property type="match status" value="1"/>
</dbReference>
<evidence type="ECO:0000256" key="3">
    <source>
        <dbReference type="ARBA" id="ARBA00022583"/>
    </source>
</evidence>
<protein>
    <submittedName>
        <fullName evidence="14">Putative proline-serine-threonine phosphatase-interacting protein pstpip</fullName>
    </submittedName>
</protein>
<feature type="compositionally biased region" description="Gly residues" evidence="10">
    <location>
        <begin position="1173"/>
        <end position="1188"/>
    </location>
</feature>
<dbReference type="PROSITE" id="PS50102">
    <property type="entry name" value="RRM"/>
    <property type="match status" value="1"/>
</dbReference>
<comment type="similarity">
    <text evidence="2">Belongs to the FCHO family.</text>
</comment>
<feature type="region of interest" description="Disordered" evidence="10">
    <location>
        <begin position="930"/>
        <end position="1112"/>
    </location>
</feature>
<feature type="region of interest" description="Disordered" evidence="10">
    <location>
        <begin position="1144"/>
        <end position="1226"/>
    </location>
</feature>
<comment type="subcellular location">
    <subcellularLocation>
        <location evidence="1">Membrane</location>
        <location evidence="1">Clathrin-coated pit</location>
        <topology evidence="1">Peripheral membrane protein</topology>
        <orientation evidence="1">Cytoplasmic side</orientation>
    </subcellularLocation>
</comment>
<evidence type="ECO:0000259" key="13">
    <source>
        <dbReference type="PROSITE" id="PS51741"/>
    </source>
</evidence>
<feature type="compositionally biased region" description="Polar residues" evidence="10">
    <location>
        <begin position="1257"/>
        <end position="1270"/>
    </location>
</feature>
<dbReference type="InterPro" id="IPR031160">
    <property type="entry name" value="F_BAR_dom"/>
</dbReference>
<feature type="compositionally biased region" description="Gly residues" evidence="10">
    <location>
        <begin position="952"/>
        <end position="961"/>
    </location>
</feature>
<feature type="region of interest" description="Disordered" evidence="10">
    <location>
        <begin position="883"/>
        <end position="917"/>
    </location>
</feature>
<dbReference type="Gene3D" id="1.20.1270.60">
    <property type="entry name" value="Arfaptin homology (AH) domain/BAR domain"/>
    <property type="match status" value="1"/>
</dbReference>
<evidence type="ECO:0000256" key="7">
    <source>
        <dbReference type="PROSITE-ProRule" id="PRU00176"/>
    </source>
</evidence>
<dbReference type="SUPFAM" id="SSF103657">
    <property type="entry name" value="BAR/IMD domain-like"/>
    <property type="match status" value="1"/>
</dbReference>
<dbReference type="GO" id="GO:0072583">
    <property type="term" value="P:clathrin-dependent endocytosis"/>
    <property type="evidence" value="ECO:0007669"/>
    <property type="project" value="TreeGrafter"/>
</dbReference>
<proteinExistence type="inferred from homology"/>
<evidence type="ECO:0000256" key="1">
    <source>
        <dbReference type="ARBA" id="ARBA00004283"/>
    </source>
</evidence>
<feature type="coiled-coil region" evidence="9">
    <location>
        <begin position="734"/>
        <end position="773"/>
    </location>
</feature>
<evidence type="ECO:0000259" key="11">
    <source>
        <dbReference type="PROSITE" id="PS50102"/>
    </source>
</evidence>
<feature type="domain" description="MHD" evidence="12">
    <location>
        <begin position="1337"/>
        <end position="1605"/>
    </location>
</feature>
<evidence type="ECO:0000256" key="9">
    <source>
        <dbReference type="SAM" id="Coils"/>
    </source>
</evidence>
<dbReference type="GO" id="GO:0005905">
    <property type="term" value="C:clathrin-coated pit"/>
    <property type="evidence" value="ECO:0007669"/>
    <property type="project" value="UniProtKB-SubCell"/>
</dbReference>
<dbReference type="InterPro" id="IPR028565">
    <property type="entry name" value="MHD"/>
</dbReference>
<evidence type="ECO:0000256" key="8">
    <source>
        <dbReference type="PROSITE-ProRule" id="PRU01077"/>
    </source>
</evidence>
<keyword evidence="6" id="KW-0168">Coated pit</keyword>
<evidence type="ECO:0000259" key="12">
    <source>
        <dbReference type="PROSITE" id="PS51072"/>
    </source>
</evidence>
<feature type="compositionally biased region" description="Low complexity" evidence="10">
    <location>
        <begin position="1287"/>
        <end position="1301"/>
    </location>
</feature>
<dbReference type="CDD" id="cd00590">
    <property type="entry name" value="RRM_SF"/>
    <property type="match status" value="1"/>
</dbReference>
<feature type="compositionally biased region" description="Polar residues" evidence="10">
    <location>
        <begin position="930"/>
        <end position="950"/>
    </location>
</feature>